<dbReference type="PANTHER" id="PTHR30636:SF3">
    <property type="entry name" value="UPF0701 PROTEIN YICC"/>
    <property type="match status" value="1"/>
</dbReference>
<protein>
    <recommendedName>
        <fullName evidence="10">YicC domain protein</fullName>
    </recommendedName>
</protein>
<dbReference type="STRING" id="416591.Tlet_1630"/>
<name>A8F7Q0_PSELT</name>
<evidence type="ECO:0000256" key="5">
    <source>
        <dbReference type="ARBA" id="ARBA00035648"/>
    </source>
</evidence>
<keyword evidence="4" id="KW-0378">Hydrolase</keyword>
<evidence type="ECO:0000256" key="2">
    <source>
        <dbReference type="ARBA" id="ARBA00022722"/>
    </source>
</evidence>
<accession>A8F7Q0</accession>
<dbReference type="NCBIfam" id="TIGR00255">
    <property type="entry name" value="YicC/YloC family endoribonuclease"/>
    <property type="match status" value="1"/>
</dbReference>
<dbReference type="AlphaFoldDB" id="A8F7Q0"/>
<evidence type="ECO:0000256" key="1">
    <source>
        <dbReference type="ARBA" id="ARBA00001968"/>
    </source>
</evidence>
<dbReference type="Proteomes" id="UP000002016">
    <property type="component" value="Chromosome"/>
</dbReference>
<proteinExistence type="inferred from homology"/>
<dbReference type="GO" id="GO:0016787">
    <property type="term" value="F:hydrolase activity"/>
    <property type="evidence" value="ECO:0007669"/>
    <property type="project" value="UniProtKB-KW"/>
</dbReference>
<evidence type="ECO:0000313" key="8">
    <source>
        <dbReference type="EMBL" id="ABV34184.1"/>
    </source>
</evidence>
<comment type="cofactor">
    <cofactor evidence="1">
        <name>a divalent metal cation</name>
        <dbReference type="ChEBI" id="CHEBI:60240"/>
    </cofactor>
</comment>
<evidence type="ECO:0000313" key="9">
    <source>
        <dbReference type="Proteomes" id="UP000002016"/>
    </source>
</evidence>
<dbReference type="OrthoDB" id="9771229at2"/>
<dbReference type="InterPro" id="IPR013527">
    <property type="entry name" value="YicC-like_N"/>
</dbReference>
<dbReference type="Pfam" id="PF03755">
    <property type="entry name" value="YicC-like_N"/>
    <property type="match status" value="1"/>
</dbReference>
<dbReference type="InterPro" id="IPR013551">
    <property type="entry name" value="YicC-like_C"/>
</dbReference>
<dbReference type="RefSeq" id="WP_012003660.1">
    <property type="nucleotide sequence ID" value="NC_009828.1"/>
</dbReference>
<comment type="similarity">
    <text evidence="5">Belongs to the YicC/YloC family.</text>
</comment>
<dbReference type="GO" id="GO:0004521">
    <property type="term" value="F:RNA endonuclease activity"/>
    <property type="evidence" value="ECO:0007669"/>
    <property type="project" value="InterPro"/>
</dbReference>
<evidence type="ECO:0000259" key="6">
    <source>
        <dbReference type="Pfam" id="PF03755"/>
    </source>
</evidence>
<organism evidence="8 9">
    <name type="scientific">Pseudothermotoga lettingae (strain ATCC BAA-301 / DSM 14385 / NBRC 107922 / TMO)</name>
    <name type="common">Thermotoga lettingae</name>
    <dbReference type="NCBI Taxonomy" id="416591"/>
    <lineage>
        <taxon>Bacteria</taxon>
        <taxon>Thermotogati</taxon>
        <taxon>Thermotogota</taxon>
        <taxon>Thermotogae</taxon>
        <taxon>Thermotogales</taxon>
        <taxon>Thermotogaceae</taxon>
        <taxon>Pseudothermotoga</taxon>
    </lineage>
</organism>
<dbReference type="Pfam" id="PF08340">
    <property type="entry name" value="YicC-like_C"/>
    <property type="match status" value="1"/>
</dbReference>
<keyword evidence="3" id="KW-0255">Endonuclease</keyword>
<keyword evidence="2" id="KW-0540">Nuclease</keyword>
<feature type="domain" description="Endoribonuclease YicC-like C-terminal" evidence="7">
    <location>
        <begin position="173"/>
        <end position="292"/>
    </location>
</feature>
<dbReference type="PANTHER" id="PTHR30636">
    <property type="entry name" value="UPF0701 PROTEIN YICC"/>
    <property type="match status" value="1"/>
</dbReference>
<keyword evidence="9" id="KW-1185">Reference proteome</keyword>
<evidence type="ECO:0000259" key="7">
    <source>
        <dbReference type="Pfam" id="PF08340"/>
    </source>
</evidence>
<feature type="domain" description="Endoribonuclease YicC-like N-terminal" evidence="6">
    <location>
        <begin position="3"/>
        <end position="155"/>
    </location>
</feature>
<dbReference type="eggNOG" id="COG1561">
    <property type="taxonomic scope" value="Bacteria"/>
</dbReference>
<dbReference type="InterPro" id="IPR005229">
    <property type="entry name" value="YicC/YloC-like"/>
</dbReference>
<evidence type="ECO:0008006" key="10">
    <source>
        <dbReference type="Google" id="ProtNLM"/>
    </source>
</evidence>
<gene>
    <name evidence="8" type="ordered locus">Tlet_1630</name>
</gene>
<dbReference type="KEGG" id="tle:Tlet_1630"/>
<reference evidence="8 9" key="1">
    <citation type="submission" date="2007-08" db="EMBL/GenBank/DDBJ databases">
        <title>Complete sequence of Thermotoga lettingae TMO.</title>
        <authorList>
            <consortium name="US DOE Joint Genome Institute"/>
            <person name="Copeland A."/>
            <person name="Lucas S."/>
            <person name="Lapidus A."/>
            <person name="Barry K."/>
            <person name="Glavina del Rio T."/>
            <person name="Dalin E."/>
            <person name="Tice H."/>
            <person name="Pitluck S."/>
            <person name="Foster B."/>
            <person name="Bruce D."/>
            <person name="Schmutz J."/>
            <person name="Larimer F."/>
            <person name="Land M."/>
            <person name="Hauser L."/>
            <person name="Kyrpides N."/>
            <person name="Mikhailova N."/>
            <person name="Nelson K."/>
            <person name="Gogarten J.P."/>
            <person name="Noll K."/>
            <person name="Richardson P."/>
        </authorList>
    </citation>
    <scope>NUCLEOTIDE SEQUENCE [LARGE SCALE GENOMIC DNA]</scope>
    <source>
        <strain evidence="9">ATCC BAA-301 / DSM 14385 / NBRC 107922 / TMO</strain>
    </source>
</reference>
<evidence type="ECO:0000256" key="3">
    <source>
        <dbReference type="ARBA" id="ARBA00022759"/>
    </source>
</evidence>
<dbReference type="HOGENOM" id="CLU_076609_0_0_0"/>
<dbReference type="EMBL" id="CP000812">
    <property type="protein sequence ID" value="ABV34184.1"/>
    <property type="molecule type" value="Genomic_DNA"/>
</dbReference>
<evidence type="ECO:0000256" key="4">
    <source>
        <dbReference type="ARBA" id="ARBA00022801"/>
    </source>
</evidence>
<reference evidence="8 9" key="2">
    <citation type="journal article" date="2009" name="Proc. Natl. Acad. Sci. U.S.A.">
        <title>On the chimeric nature, thermophilic origin, and phylogenetic placement of the Thermotogales.</title>
        <authorList>
            <person name="Zhaxybayeva O."/>
            <person name="Swithers K.S."/>
            <person name="Lapierre P."/>
            <person name="Fournier G.P."/>
            <person name="Bickhart D.M."/>
            <person name="DeBoy R.T."/>
            <person name="Nelson K.E."/>
            <person name="Nesbo C.L."/>
            <person name="Doolittle W.F."/>
            <person name="Gogarten J.P."/>
            <person name="Noll K.M."/>
        </authorList>
    </citation>
    <scope>NUCLEOTIDE SEQUENCE [LARGE SCALE GENOMIC DNA]</scope>
    <source>
        <strain evidence="9">ATCC BAA-301 / DSM 14385 / NBRC 107922 / TMO</strain>
    </source>
</reference>
<sequence length="292" mass="33463">MPKSMTGYARCEKITDSYRIQCELKSLNSRYFTVDIQSPSFMLGRENQLIDSVKEFIKRGKVSLRIFVEFLSPSNAVKIDTGLAKSYYDALESLVNELGIPEPVNLDNLLRFKDLIRFELSQQQEKEIFSLIEEVLKCALTELNRDRSNEGSKLAGDLLAILDQIKDLCERVSNLAESMQQKIKEKIIQDVRRLLSDEVQLNDTLLENSVAFLVQRADIREELTRLASHVEKAVKLLSSDEPVGNHLDFLAQEMLREVNTILSKSQSQEISDFALKMKVLVSQFREQVQNIE</sequence>